<dbReference type="Pfam" id="PF25797">
    <property type="entry name" value="PDF2_C"/>
    <property type="match status" value="1"/>
</dbReference>
<feature type="domain" description="START" evidence="13">
    <location>
        <begin position="232"/>
        <end position="466"/>
    </location>
</feature>
<evidence type="ECO:0000256" key="8">
    <source>
        <dbReference type="ARBA" id="ARBA00023242"/>
    </source>
</evidence>
<evidence type="ECO:0000256" key="11">
    <source>
        <dbReference type="SAM" id="MobiDB-lite"/>
    </source>
</evidence>
<dbReference type="InterPro" id="IPR002913">
    <property type="entry name" value="START_lipid-bd_dom"/>
</dbReference>
<dbReference type="CDD" id="cd00086">
    <property type="entry name" value="homeodomain"/>
    <property type="match status" value="1"/>
</dbReference>
<feature type="region of interest" description="Disordered" evidence="11">
    <location>
        <begin position="112"/>
        <end position="131"/>
    </location>
</feature>
<dbReference type="CDD" id="cd08875">
    <property type="entry name" value="START_ArGLABRA2_like"/>
    <property type="match status" value="1"/>
</dbReference>
<dbReference type="Gene3D" id="3.30.530.20">
    <property type="match status" value="1"/>
</dbReference>
<keyword evidence="3" id="KW-0805">Transcription regulation</keyword>
<reference evidence="14" key="1">
    <citation type="submission" date="2020-01" db="EMBL/GenBank/DDBJ databases">
        <authorList>
            <person name="Mishra B."/>
        </authorList>
    </citation>
    <scope>NUCLEOTIDE SEQUENCE [LARGE SCALE GENOMIC DNA]</scope>
</reference>
<dbReference type="InterPro" id="IPR023393">
    <property type="entry name" value="START-like_dom_sf"/>
</dbReference>
<dbReference type="OrthoDB" id="6159439at2759"/>
<evidence type="ECO:0000256" key="5">
    <source>
        <dbReference type="ARBA" id="ARBA00023125"/>
    </source>
</evidence>
<feature type="compositionally biased region" description="Basic and acidic residues" evidence="11">
    <location>
        <begin position="115"/>
        <end position="131"/>
    </location>
</feature>
<evidence type="ECO:0000256" key="1">
    <source>
        <dbReference type="ARBA" id="ARBA00004123"/>
    </source>
</evidence>
<dbReference type="SUPFAM" id="SSF46689">
    <property type="entry name" value="Homeodomain-like"/>
    <property type="match status" value="1"/>
</dbReference>
<dbReference type="InterPro" id="IPR042160">
    <property type="entry name" value="HD-Zip_IV"/>
</dbReference>
<evidence type="ECO:0000256" key="10">
    <source>
        <dbReference type="RuleBase" id="RU000682"/>
    </source>
</evidence>
<keyword evidence="6 9" id="KW-0371">Homeobox</keyword>
<dbReference type="InterPro" id="IPR057993">
    <property type="entry name" value="HD-Zip_IV_C"/>
</dbReference>
<dbReference type="SMART" id="SM00389">
    <property type="entry name" value="HOX"/>
    <property type="match status" value="1"/>
</dbReference>
<evidence type="ECO:0000256" key="4">
    <source>
        <dbReference type="ARBA" id="ARBA00023054"/>
    </source>
</evidence>
<feature type="compositionally biased region" description="Basic residues" evidence="11">
    <location>
        <begin position="53"/>
        <end position="66"/>
    </location>
</feature>
<evidence type="ECO:0000313" key="15">
    <source>
        <dbReference type="Proteomes" id="UP000467841"/>
    </source>
</evidence>
<organism evidence="14 15">
    <name type="scientific">Microthlaspi erraticum</name>
    <dbReference type="NCBI Taxonomy" id="1685480"/>
    <lineage>
        <taxon>Eukaryota</taxon>
        <taxon>Viridiplantae</taxon>
        <taxon>Streptophyta</taxon>
        <taxon>Embryophyta</taxon>
        <taxon>Tracheophyta</taxon>
        <taxon>Spermatophyta</taxon>
        <taxon>Magnoliopsida</taxon>
        <taxon>eudicotyledons</taxon>
        <taxon>Gunneridae</taxon>
        <taxon>Pentapetalae</taxon>
        <taxon>rosids</taxon>
        <taxon>malvids</taxon>
        <taxon>Brassicales</taxon>
        <taxon>Brassicaceae</taxon>
        <taxon>Coluteocarpeae</taxon>
        <taxon>Microthlaspi</taxon>
    </lineage>
</organism>
<dbReference type="PROSITE" id="PS50071">
    <property type="entry name" value="HOMEOBOX_2"/>
    <property type="match status" value="1"/>
</dbReference>
<dbReference type="PANTHER" id="PTHR45654:SF93">
    <property type="entry name" value="HOMEOBOX-LEUCINE ZIPPER PROTEIN HDG2-RELATED"/>
    <property type="match status" value="1"/>
</dbReference>
<keyword evidence="15" id="KW-1185">Reference proteome</keyword>
<evidence type="ECO:0000256" key="2">
    <source>
        <dbReference type="ARBA" id="ARBA00006789"/>
    </source>
</evidence>
<evidence type="ECO:0008006" key="16">
    <source>
        <dbReference type="Google" id="ProtNLM"/>
    </source>
</evidence>
<dbReference type="Pfam" id="PF01852">
    <property type="entry name" value="START"/>
    <property type="match status" value="1"/>
</dbReference>
<evidence type="ECO:0000259" key="12">
    <source>
        <dbReference type="PROSITE" id="PS50071"/>
    </source>
</evidence>
<dbReference type="PROSITE" id="PS00027">
    <property type="entry name" value="HOMEOBOX_1"/>
    <property type="match status" value="1"/>
</dbReference>
<feature type="DNA-binding region" description="Homeobox" evidence="9">
    <location>
        <begin position="57"/>
        <end position="116"/>
    </location>
</feature>
<comment type="caution">
    <text evidence="14">The sequence shown here is derived from an EMBL/GenBank/DDBJ whole genome shotgun (WGS) entry which is preliminary data.</text>
</comment>
<protein>
    <recommendedName>
        <fullName evidence="16">Homeobox domain-containing protein</fullName>
    </recommendedName>
</protein>
<dbReference type="InterPro" id="IPR017970">
    <property type="entry name" value="Homeobox_CS"/>
</dbReference>
<evidence type="ECO:0000256" key="9">
    <source>
        <dbReference type="PROSITE-ProRule" id="PRU00108"/>
    </source>
</evidence>
<dbReference type="GO" id="GO:0005634">
    <property type="term" value="C:nucleus"/>
    <property type="evidence" value="ECO:0007669"/>
    <property type="project" value="UniProtKB-SubCell"/>
</dbReference>
<dbReference type="PANTHER" id="PTHR45654">
    <property type="entry name" value="HOMEOBOX-LEUCINE ZIPPER PROTEIN MERISTEM L1"/>
    <property type="match status" value="1"/>
</dbReference>
<feature type="compositionally biased region" description="Low complexity" evidence="11">
    <location>
        <begin position="16"/>
        <end position="25"/>
    </location>
</feature>
<comment type="similarity">
    <text evidence="2">Belongs to the HD-ZIP homeobox family. Class IV subfamily.</text>
</comment>
<keyword evidence="8 9" id="KW-0539">Nucleus</keyword>
<name>A0A6D2K916_9BRAS</name>
<dbReference type="PROSITE" id="PS50848">
    <property type="entry name" value="START"/>
    <property type="match status" value="1"/>
</dbReference>
<evidence type="ECO:0000256" key="3">
    <source>
        <dbReference type="ARBA" id="ARBA00023015"/>
    </source>
</evidence>
<dbReference type="InterPro" id="IPR009057">
    <property type="entry name" value="Homeodomain-like_sf"/>
</dbReference>
<feature type="domain" description="Homeobox" evidence="12">
    <location>
        <begin position="55"/>
        <end position="115"/>
    </location>
</feature>
<keyword evidence="7" id="KW-0804">Transcription</keyword>
<keyword evidence="4" id="KW-0175">Coiled coil</keyword>
<dbReference type="SUPFAM" id="SSF55961">
    <property type="entry name" value="Bet v1-like"/>
    <property type="match status" value="2"/>
</dbReference>
<dbReference type="EMBL" id="CACVBM020001418">
    <property type="protein sequence ID" value="CAA7049557.1"/>
    <property type="molecule type" value="Genomic_DNA"/>
</dbReference>
<dbReference type="GO" id="GO:0008289">
    <property type="term" value="F:lipid binding"/>
    <property type="evidence" value="ECO:0007669"/>
    <property type="project" value="InterPro"/>
</dbReference>
<gene>
    <name evidence="14" type="ORF">MERR_LOCUS36792</name>
</gene>
<evidence type="ECO:0000256" key="7">
    <source>
        <dbReference type="ARBA" id="ARBA00023163"/>
    </source>
</evidence>
<dbReference type="Proteomes" id="UP000467841">
    <property type="component" value="Unassembled WGS sequence"/>
</dbReference>
<dbReference type="Gene3D" id="1.10.10.60">
    <property type="entry name" value="Homeodomain-like"/>
    <property type="match status" value="1"/>
</dbReference>
<dbReference type="GO" id="GO:0000981">
    <property type="term" value="F:DNA-binding transcription factor activity, RNA polymerase II-specific"/>
    <property type="evidence" value="ECO:0007669"/>
    <property type="project" value="InterPro"/>
</dbReference>
<proteinExistence type="inferred from homology"/>
<accession>A0A6D2K916</accession>
<evidence type="ECO:0000259" key="13">
    <source>
        <dbReference type="PROSITE" id="PS50848"/>
    </source>
</evidence>
<dbReference type="Pfam" id="PF00046">
    <property type="entry name" value="Homeodomain"/>
    <property type="match status" value="1"/>
</dbReference>
<evidence type="ECO:0000256" key="6">
    <source>
        <dbReference type="ARBA" id="ARBA00023155"/>
    </source>
</evidence>
<dbReference type="FunFam" id="1.10.10.60:FF:000229">
    <property type="entry name" value="Homeobox-leucine zipper protein HDG1"/>
    <property type="match status" value="1"/>
</dbReference>
<keyword evidence="5 9" id="KW-0238">DNA-binding</keyword>
<dbReference type="SMART" id="SM00234">
    <property type="entry name" value="START"/>
    <property type="match status" value="1"/>
</dbReference>
<dbReference type="GO" id="GO:0003677">
    <property type="term" value="F:DNA binding"/>
    <property type="evidence" value="ECO:0007669"/>
    <property type="project" value="UniProtKB-UniRule"/>
</dbReference>
<comment type="subcellular location">
    <subcellularLocation>
        <location evidence="1 9 10">Nucleus</location>
    </subcellularLocation>
</comment>
<feature type="region of interest" description="Disordered" evidence="11">
    <location>
        <begin position="1"/>
        <end position="68"/>
    </location>
</feature>
<sequence length="715" mass="79591">MVPVERNNTNGDEETNVNNNNVNGGMNLGDGDLDNGNTSENPENGLGNDQGRRRSSKRKRYHRHSQHQIQEMESFFKECPHPDDKQRKELSRQLGLEHLQIKFWFQNKRTQNKNQLERHENNQLRSENDRLRADNQRYREAILNSSCPSCGKQTALCEMSFEEHHLRLENAKLSEDIHHLAGLAANVTGNQVTSYPALSPPPVPTQAVDFGMGREVFANMDNLSIRSFAVVNNADKPVIIELALVAMDELLKVSQIGDPLWKVGADGTSLALDFNEYNRAFCNGLGPVPDGFRLEASKETAVVFMNPTDIVGRLMNVNQWSTTFAGIVGKAMTHEALLFGVNGSYDGTFQLMTAEYKVLSPLVSTRESYFIRHSKHQGDGLWAVVDVSIDHFVQNVEFNCRRRPSGCLIQDLGNGFASRVTWLEHVEVDDRGKVNSMFKQYMSSGQALGAKRWLATLDRVAQRLALATASITPMERIELTQISIQGKKSLVKLSDRMMKYFFSGVTASNEDVWCTLTNYTTESVKVMTRKSLSDPGLPPGVILCAATSFWVPVPHQVIFDFLIDEKNRAHWDVLTHGAVSHKVSQIVTGKDSKNCIALYRSLAHQRKMMMVQENATDATASYVIYAPVDISEMDRVFSGSDSSFTPILPSGFVVLPDGMAQPGNEGGGSLVNVSFQILAESSPASLLTVSSVATIENLILSTVQRIQAYFHFHNA</sequence>
<dbReference type="AlphaFoldDB" id="A0A6D2K916"/>
<evidence type="ECO:0000313" key="14">
    <source>
        <dbReference type="EMBL" id="CAA7049557.1"/>
    </source>
</evidence>
<dbReference type="InterPro" id="IPR001356">
    <property type="entry name" value="HD"/>
</dbReference>